<evidence type="ECO:0000256" key="2">
    <source>
        <dbReference type="ARBA" id="ARBA00023012"/>
    </source>
</evidence>
<dbReference type="SMART" id="SM00448">
    <property type="entry name" value="REC"/>
    <property type="match status" value="1"/>
</dbReference>
<dbReference type="Gene3D" id="3.30.565.10">
    <property type="entry name" value="Histidine kinase-like ATPase, C-terminal domain"/>
    <property type="match status" value="1"/>
</dbReference>
<comment type="caution">
    <text evidence="5">The sequence shown here is derived from an EMBL/GenBank/DDBJ whole genome shotgun (WGS) entry which is preliminary data.</text>
</comment>
<reference evidence="5" key="1">
    <citation type="journal article" date="2014" name="Front. Microbiol.">
        <title>High frequency of phylogenetically diverse reductive dehalogenase-homologous genes in deep subseafloor sedimentary metagenomes.</title>
        <authorList>
            <person name="Kawai M."/>
            <person name="Futagami T."/>
            <person name="Toyoda A."/>
            <person name="Takaki Y."/>
            <person name="Nishi S."/>
            <person name="Hori S."/>
            <person name="Arai W."/>
            <person name="Tsubouchi T."/>
            <person name="Morono Y."/>
            <person name="Uchiyama I."/>
            <person name="Ito T."/>
            <person name="Fujiyama A."/>
            <person name="Inagaki F."/>
            <person name="Takami H."/>
        </authorList>
    </citation>
    <scope>NUCLEOTIDE SEQUENCE</scope>
    <source>
        <strain evidence="5">Expedition CK06-06</strain>
    </source>
</reference>
<dbReference type="InterPro" id="IPR036890">
    <property type="entry name" value="HATPase_C_sf"/>
</dbReference>
<feature type="non-terminal residue" evidence="5">
    <location>
        <position position="1"/>
    </location>
</feature>
<dbReference type="Gene3D" id="3.40.50.2300">
    <property type="match status" value="1"/>
</dbReference>
<dbReference type="PROSITE" id="PS50109">
    <property type="entry name" value="HIS_KIN"/>
    <property type="match status" value="1"/>
</dbReference>
<proteinExistence type="predicted"/>
<keyword evidence="2" id="KW-0902">Two-component regulatory system</keyword>
<dbReference type="SUPFAM" id="SSF55874">
    <property type="entry name" value="ATPase domain of HSP90 chaperone/DNA topoisomerase II/histidine kinase"/>
    <property type="match status" value="1"/>
</dbReference>
<dbReference type="CDD" id="cd17546">
    <property type="entry name" value="REC_hyHK_CKI1_RcsC-like"/>
    <property type="match status" value="1"/>
</dbReference>
<feature type="non-terminal residue" evidence="5">
    <location>
        <position position="283"/>
    </location>
</feature>
<dbReference type="PANTHER" id="PTHR45339">
    <property type="entry name" value="HYBRID SIGNAL TRANSDUCTION HISTIDINE KINASE J"/>
    <property type="match status" value="1"/>
</dbReference>
<feature type="domain" description="Response regulatory" evidence="4">
    <location>
        <begin position="141"/>
        <end position="262"/>
    </location>
</feature>
<dbReference type="SMART" id="SM00387">
    <property type="entry name" value="HATPase_c"/>
    <property type="match status" value="1"/>
</dbReference>
<name>X0THP8_9ZZZZ</name>
<evidence type="ECO:0000259" key="4">
    <source>
        <dbReference type="PROSITE" id="PS50110"/>
    </source>
</evidence>
<dbReference type="PRINTS" id="PR00344">
    <property type="entry name" value="BCTRLSENSOR"/>
</dbReference>
<dbReference type="CDD" id="cd16922">
    <property type="entry name" value="HATPase_EvgS-ArcB-TorS-like"/>
    <property type="match status" value="1"/>
</dbReference>
<dbReference type="FunFam" id="3.30.565.10:FF:000010">
    <property type="entry name" value="Sensor histidine kinase RcsC"/>
    <property type="match status" value="1"/>
</dbReference>
<evidence type="ECO:0000256" key="1">
    <source>
        <dbReference type="ARBA" id="ARBA00022553"/>
    </source>
</evidence>
<dbReference type="Pfam" id="PF02518">
    <property type="entry name" value="HATPase_c"/>
    <property type="match status" value="1"/>
</dbReference>
<dbReference type="InterPro" id="IPR005467">
    <property type="entry name" value="His_kinase_dom"/>
</dbReference>
<accession>X0THP8</accession>
<dbReference type="InterPro" id="IPR011006">
    <property type="entry name" value="CheY-like_superfamily"/>
</dbReference>
<dbReference type="Pfam" id="PF00072">
    <property type="entry name" value="Response_reg"/>
    <property type="match status" value="1"/>
</dbReference>
<evidence type="ECO:0000259" key="3">
    <source>
        <dbReference type="PROSITE" id="PS50109"/>
    </source>
</evidence>
<sequence length="283" mass="30778">QGDPGRVRQVITNLVGNAAKFTSEGEVSIRVTLDKEDNAKAKLRFAVNDTGIGIPANRIDSLFEAFTQADASTTRKFGGTGLGLTISKRLCEMMGGKIGVESEVGKGSTFWFTAVFKKQAESRQLDSDVAKIEEASLAGMRILAVDDNATNRLLLEKQLKSWNFRHDEAQDGETALAKLGKAVKQKDPFVIAIVDMQMPGMDGEVLGRKIKEDKSLRDTQLVMMTSMGQRGDAARVKKMGFAAYLTKPVKQSDLLDCLVNIISGEKGKKEPGTTPLITRHSIA</sequence>
<dbReference type="SUPFAM" id="SSF52172">
    <property type="entry name" value="CheY-like"/>
    <property type="match status" value="1"/>
</dbReference>
<dbReference type="AlphaFoldDB" id="X0THP8"/>
<dbReference type="InterPro" id="IPR004358">
    <property type="entry name" value="Sig_transdc_His_kin-like_C"/>
</dbReference>
<dbReference type="InterPro" id="IPR001789">
    <property type="entry name" value="Sig_transdc_resp-reg_receiver"/>
</dbReference>
<dbReference type="GO" id="GO:0016772">
    <property type="term" value="F:transferase activity, transferring phosphorus-containing groups"/>
    <property type="evidence" value="ECO:0007669"/>
    <property type="project" value="InterPro"/>
</dbReference>
<protein>
    <recommendedName>
        <fullName evidence="6">Histidine kinase</fullName>
    </recommendedName>
</protein>
<feature type="domain" description="Histidine kinase" evidence="3">
    <location>
        <begin position="1"/>
        <end position="118"/>
    </location>
</feature>
<dbReference type="PANTHER" id="PTHR45339:SF1">
    <property type="entry name" value="HYBRID SIGNAL TRANSDUCTION HISTIDINE KINASE J"/>
    <property type="match status" value="1"/>
</dbReference>
<evidence type="ECO:0000313" key="5">
    <source>
        <dbReference type="EMBL" id="GAF92774.1"/>
    </source>
</evidence>
<dbReference type="InterPro" id="IPR003594">
    <property type="entry name" value="HATPase_dom"/>
</dbReference>
<dbReference type="EMBL" id="BARS01015644">
    <property type="protein sequence ID" value="GAF92774.1"/>
    <property type="molecule type" value="Genomic_DNA"/>
</dbReference>
<dbReference type="PROSITE" id="PS50110">
    <property type="entry name" value="RESPONSE_REGULATORY"/>
    <property type="match status" value="1"/>
</dbReference>
<dbReference type="GO" id="GO:0000160">
    <property type="term" value="P:phosphorelay signal transduction system"/>
    <property type="evidence" value="ECO:0007669"/>
    <property type="project" value="UniProtKB-KW"/>
</dbReference>
<organism evidence="5">
    <name type="scientific">marine sediment metagenome</name>
    <dbReference type="NCBI Taxonomy" id="412755"/>
    <lineage>
        <taxon>unclassified sequences</taxon>
        <taxon>metagenomes</taxon>
        <taxon>ecological metagenomes</taxon>
    </lineage>
</organism>
<keyword evidence="1" id="KW-0597">Phosphoprotein</keyword>
<gene>
    <name evidence="5" type="ORF">S01H1_25857</name>
</gene>
<evidence type="ECO:0008006" key="6">
    <source>
        <dbReference type="Google" id="ProtNLM"/>
    </source>
</evidence>